<evidence type="ECO:0000313" key="1">
    <source>
        <dbReference type="EMBL" id="MCG5034097.1"/>
    </source>
</evidence>
<organism evidence="2 3">
    <name type="scientific">Blautia massiliensis</name>
    <name type="common">ex Durand et al. 2017</name>
    <dbReference type="NCBI Taxonomy" id="1737424"/>
    <lineage>
        <taxon>Bacteria</taxon>
        <taxon>Bacillati</taxon>
        <taxon>Bacillota</taxon>
        <taxon>Clostridia</taxon>
        <taxon>Lachnospirales</taxon>
        <taxon>Lachnospiraceae</taxon>
        <taxon>Blautia</taxon>
    </lineage>
</organism>
<dbReference type="EMBL" id="JAKNDE010000012">
    <property type="protein sequence ID" value="MCG5034097.1"/>
    <property type="molecule type" value="Genomic_DNA"/>
</dbReference>
<dbReference type="RefSeq" id="WP_021651900.1">
    <property type="nucleotide sequence ID" value="NZ_CAKXSV010000008.1"/>
</dbReference>
<reference evidence="2 3" key="1">
    <citation type="journal article" date="2019" name="Nat. Med.">
        <title>A library of human gut bacterial isolates paired with longitudinal multiomics data enables mechanistic microbiome research.</title>
        <authorList>
            <person name="Poyet M."/>
            <person name="Groussin M."/>
            <person name="Gibbons S.M."/>
            <person name="Avila-Pacheco J."/>
            <person name="Jiang X."/>
            <person name="Kearney S.M."/>
            <person name="Perrotta A.R."/>
            <person name="Berdy B."/>
            <person name="Zhao S."/>
            <person name="Lieberman T.D."/>
            <person name="Swanson P.K."/>
            <person name="Smith M."/>
            <person name="Roesemann S."/>
            <person name="Alexander J.E."/>
            <person name="Rich S.A."/>
            <person name="Livny J."/>
            <person name="Vlamakis H."/>
            <person name="Clish C."/>
            <person name="Bullock K."/>
            <person name="Deik A."/>
            <person name="Scott J."/>
            <person name="Pierce K.A."/>
            <person name="Xavier R.J."/>
            <person name="Alm E.J."/>
        </authorList>
    </citation>
    <scope>NUCLEOTIDE SEQUENCE [LARGE SCALE GENOMIC DNA]</scope>
    <source>
        <strain evidence="2 3">BIOML-A4</strain>
    </source>
</reference>
<gene>
    <name evidence="2" type="ORF">GT694_12810</name>
    <name evidence="1" type="ORF">L0P48_10875</name>
</gene>
<reference evidence="1" key="2">
    <citation type="submission" date="2022-01" db="EMBL/GenBank/DDBJ databases">
        <title>Collection of gut derived symbiotic bacterial strains cultured from healthy donors.</title>
        <authorList>
            <person name="Lin H."/>
            <person name="Kohout C."/>
            <person name="Waligurski E."/>
            <person name="Pamer E.G."/>
        </authorList>
    </citation>
    <scope>NUCLEOTIDE SEQUENCE</scope>
    <source>
        <strain evidence="1">DFI.1.11</strain>
    </source>
</reference>
<accession>A0A6L8TGB9</accession>
<evidence type="ECO:0000313" key="3">
    <source>
        <dbReference type="Proteomes" id="UP000473323"/>
    </source>
</evidence>
<dbReference type="EMBL" id="WWVT01000020">
    <property type="protein sequence ID" value="MZL62901.1"/>
    <property type="molecule type" value="Genomic_DNA"/>
</dbReference>
<evidence type="ECO:0008006" key="4">
    <source>
        <dbReference type="Google" id="ProtNLM"/>
    </source>
</evidence>
<protein>
    <recommendedName>
        <fullName evidence="4">DegT/DnrJ/EryC1/StrS aminotransferase family protein</fullName>
    </recommendedName>
</protein>
<dbReference type="AlphaFoldDB" id="A0A6L8TGB9"/>
<dbReference type="Proteomes" id="UP000473323">
    <property type="component" value="Unassembled WGS sequence"/>
</dbReference>
<comment type="caution">
    <text evidence="2">The sequence shown here is derived from an EMBL/GenBank/DDBJ whole genome shotgun (WGS) entry which is preliminary data.</text>
</comment>
<evidence type="ECO:0000313" key="2">
    <source>
        <dbReference type="EMBL" id="MZL62901.1"/>
    </source>
</evidence>
<sequence length="323" mass="37826">MKKEIGGYLELEEPAGQEYYPDLCGVNLGRTALLWLMEARRCKKIYLPFFLCDSVTGACERSGAEIEFYHMDEGLHPVLEERTLPEGEYLYLVNYYGQLTDDKIRKYKKIYGNIIVDHTHAFFQKPLPGVDTLYSCRKFLGVSDGAYLSTDAELEPEKKPLDHSMGRMEHILGRYEYDAGTFYQKMLDNAANYHEMEIRRMSRLTGNLLRTMDYSGIKARREQNYRLLSQLLPSRNAFTGEVPEGPFAYPYYHKNGLELRHWLAGRKIFVPTNWRNILEEFDRDTMEYDWAANVLPLPCDQRYGAEEMQYIADSIREWEETES</sequence>
<name>A0A6L8TGB9_9FIRM</name>
<proteinExistence type="predicted"/>
<dbReference type="SUPFAM" id="SSF53383">
    <property type="entry name" value="PLP-dependent transferases"/>
    <property type="match status" value="1"/>
</dbReference>
<dbReference type="Proteomes" id="UP001200089">
    <property type="component" value="Unassembled WGS sequence"/>
</dbReference>
<dbReference type="InterPro" id="IPR015424">
    <property type="entry name" value="PyrdxlP-dep_Trfase"/>
</dbReference>